<dbReference type="SUPFAM" id="SSF53623">
    <property type="entry name" value="MurD-like peptide ligases, catalytic domain"/>
    <property type="match status" value="1"/>
</dbReference>
<evidence type="ECO:0000259" key="4">
    <source>
        <dbReference type="Pfam" id="PF08353"/>
    </source>
</evidence>
<feature type="domain" description="Mur ligase central" evidence="3">
    <location>
        <begin position="54"/>
        <end position="195"/>
    </location>
</feature>
<dbReference type="Pfam" id="PF08245">
    <property type="entry name" value="Mur_ligase_M"/>
    <property type="match status" value="1"/>
</dbReference>
<comment type="catalytic activity">
    <reaction evidence="2">
        <text>beta-D-GlcNAc-(1-&gt;4)-Mur2Ac(oyl-L-Ala-gamma-D-O-P-Glu-L-Lys-D-Ala-D-Ala)-di-trans,octa-cis-undecaprenyl diphosphate + NH4(+) = beta-D-GlcNAc-(1-&gt;4)-Mur2Ac(oyl-L-Ala-D-isoglutaminyl-L-Lys-D-Ala-D-Ala)-di-trans,octa-cis-undecaprenyl diphosphate + phosphate + H(+)</text>
        <dbReference type="Rhea" id="RHEA:57932"/>
        <dbReference type="ChEBI" id="CHEBI:15378"/>
        <dbReference type="ChEBI" id="CHEBI:28938"/>
        <dbReference type="ChEBI" id="CHEBI:43474"/>
        <dbReference type="ChEBI" id="CHEBI:62233"/>
        <dbReference type="ChEBI" id="CHEBI:143132"/>
    </reaction>
</comment>
<dbReference type="InterPro" id="IPR043703">
    <property type="entry name" value="Lipid_II_synth_MurT"/>
</dbReference>
<accession>A0A9D9E6M3</accession>
<comment type="similarity">
    <text evidence="2">Belongs to the MurCDEF family. MurT subfamily.</text>
</comment>
<dbReference type="GO" id="GO:0140282">
    <property type="term" value="F:carbon-nitrogen ligase activity on lipid II"/>
    <property type="evidence" value="ECO:0007669"/>
    <property type="project" value="UniProtKB-UniRule"/>
</dbReference>
<feature type="binding site" evidence="2">
    <location>
        <position position="230"/>
    </location>
    <ligand>
        <name>Zn(2+)</name>
        <dbReference type="ChEBI" id="CHEBI:29105"/>
    </ligand>
</feature>
<organism evidence="5 6">
    <name type="scientific">Candidatus Gallilactobacillus intestinavium</name>
    <dbReference type="NCBI Taxonomy" id="2840838"/>
    <lineage>
        <taxon>Bacteria</taxon>
        <taxon>Bacillati</taxon>
        <taxon>Bacillota</taxon>
        <taxon>Bacilli</taxon>
        <taxon>Lactobacillales</taxon>
        <taxon>Lactobacillaceae</taxon>
        <taxon>Lactobacillaceae incertae sedis</taxon>
        <taxon>Candidatus Gallilactobacillus</taxon>
    </lineage>
</organism>
<gene>
    <name evidence="2" type="primary">murT</name>
    <name evidence="5" type="ORF">IAA89_03605</name>
</gene>
<reference evidence="5" key="2">
    <citation type="journal article" date="2021" name="PeerJ">
        <title>Extensive microbial diversity within the chicken gut microbiome revealed by metagenomics and culture.</title>
        <authorList>
            <person name="Gilroy R."/>
            <person name="Ravi A."/>
            <person name="Getino M."/>
            <person name="Pursley I."/>
            <person name="Horton D.L."/>
            <person name="Alikhan N.F."/>
            <person name="Baker D."/>
            <person name="Gharbi K."/>
            <person name="Hall N."/>
            <person name="Watson M."/>
            <person name="Adriaenssens E.M."/>
            <person name="Foster-Nyarko E."/>
            <person name="Jarju S."/>
            <person name="Secka A."/>
            <person name="Antonio M."/>
            <person name="Oren A."/>
            <person name="Chaudhuri R.R."/>
            <person name="La Ragione R."/>
            <person name="Hildebrand F."/>
            <person name="Pallen M.J."/>
        </authorList>
    </citation>
    <scope>NUCLEOTIDE SEQUENCE</scope>
    <source>
        <strain evidence="5">C6-149</strain>
    </source>
</reference>
<dbReference type="InterPro" id="IPR013221">
    <property type="entry name" value="Mur_ligase_cen"/>
</dbReference>
<keyword evidence="2" id="KW-0067">ATP-binding</keyword>
<dbReference type="GO" id="GO:0008360">
    <property type="term" value="P:regulation of cell shape"/>
    <property type="evidence" value="ECO:0007669"/>
    <property type="project" value="UniProtKB-KW"/>
</dbReference>
<dbReference type="PANTHER" id="PTHR23135">
    <property type="entry name" value="MUR LIGASE FAMILY MEMBER"/>
    <property type="match status" value="1"/>
</dbReference>
<evidence type="ECO:0000313" key="5">
    <source>
        <dbReference type="EMBL" id="MBO8441517.1"/>
    </source>
</evidence>
<comment type="function">
    <text evidence="2">The lipid II isoglutaminyl synthase complex catalyzes the formation of alpha-D-isoglutamine in the cell wall lipid II stem peptide. The MurT subunit catalyzes the ATP-dependent amidation of D-glutamate residue of lipid II, converting it to an isoglutamine residue.</text>
</comment>
<keyword evidence="2" id="KW-0961">Cell wall biogenesis/degradation</keyword>
<sequence length="455" mass="51805">MSFKSTLATFAGKSSYWILHNIFHRGSSLPGKIALKIDPEILKEIGKNYDVIVITGTNGKTLTTALTVRLLKNKYPELITNPSGSNMEQGIVGTFLKASKKKQKNLAILEIDEANVIKITRYIKPILFVFTNIFRDQLDRYGEIYTTYKKIIDGVKLAPNATIIANGDEPIFNSVNLPNKIIYYGFHLHPEDDNKDLKAPINTDGILCPKCQHIIHYHEIIYANLGNYFCPNCDFKRPKLNHFVNKLIQLTPKQSIFQIDNTDFTFNTGGLYNIYNVLAAYTVAKFFNIKDEIIKNILLDDKKVFGRQEVINIEDKKVTMMLIKNPVGFNQVVNTALSDSKPFTLVTLLNANYADGIDTSWIWDGNFEMLVNAKLSNGQKQIKQTILGGERYKDIVFRFKVAGQKEIIEEPKLDKIIDLIKQAPTKNIYVFATYTATLQFRNILSKYNYITEGIE</sequence>
<dbReference type="EC" id="6.3.5.13" evidence="2"/>
<feature type="domain" description="Lipid II isoglutaminyl synthase (glutamine-hydrolyzing) subunit MurT C-terminal" evidence="4">
    <location>
        <begin position="322"/>
        <end position="436"/>
    </location>
</feature>
<feature type="binding site" evidence="2">
    <location>
        <position position="211"/>
    </location>
    <ligand>
        <name>Zn(2+)</name>
        <dbReference type="ChEBI" id="CHEBI:29105"/>
    </ligand>
</feature>
<reference evidence="5" key="1">
    <citation type="submission" date="2020-10" db="EMBL/GenBank/DDBJ databases">
        <authorList>
            <person name="Gilroy R."/>
        </authorList>
    </citation>
    <scope>NUCLEOTIDE SEQUENCE</scope>
    <source>
        <strain evidence="5">C6-149</strain>
    </source>
</reference>
<keyword evidence="2" id="KW-0862">Zinc</keyword>
<dbReference type="HAMAP" id="MF_02214">
    <property type="entry name" value="Lipid_II_synth_MurT"/>
    <property type="match status" value="1"/>
</dbReference>
<dbReference type="Pfam" id="PF08353">
    <property type="entry name" value="MurT_C"/>
    <property type="match status" value="1"/>
</dbReference>
<protein>
    <recommendedName>
        <fullName evidence="2">Lipid II isoglutaminyl synthase (glutamine-hydrolyzing) subunit MurT</fullName>
        <ecNumber evidence="2">6.3.5.13</ecNumber>
    </recommendedName>
</protein>
<keyword evidence="2" id="KW-0133">Cell shape</keyword>
<name>A0A9D9E6M3_9LACO</name>
<keyword evidence="2" id="KW-0479">Metal-binding</keyword>
<dbReference type="GO" id="GO:0009252">
    <property type="term" value="P:peptidoglycan biosynthetic process"/>
    <property type="evidence" value="ECO:0007669"/>
    <property type="project" value="UniProtKB-UniRule"/>
</dbReference>
<keyword evidence="2" id="KW-0573">Peptidoglycan synthesis</keyword>
<comment type="pathway">
    <text evidence="1 2">Cell wall biogenesis; peptidoglycan biosynthesis.</text>
</comment>
<keyword evidence="2" id="KW-0547">Nucleotide-binding</keyword>
<feature type="binding site" evidence="2">
    <location>
        <position position="233"/>
    </location>
    <ligand>
        <name>Zn(2+)</name>
        <dbReference type="ChEBI" id="CHEBI:29105"/>
    </ligand>
</feature>
<dbReference type="InterPro" id="IPR036565">
    <property type="entry name" value="Mur-like_cat_sf"/>
</dbReference>
<dbReference type="EMBL" id="JADIMP010000058">
    <property type="protein sequence ID" value="MBO8441517.1"/>
    <property type="molecule type" value="Genomic_DNA"/>
</dbReference>
<feature type="active site" evidence="2">
    <location>
        <position position="358"/>
    </location>
</feature>
<dbReference type="GO" id="GO:0008270">
    <property type="term" value="F:zinc ion binding"/>
    <property type="evidence" value="ECO:0007669"/>
    <property type="project" value="UniProtKB-UniRule"/>
</dbReference>
<keyword evidence="2 5" id="KW-0436">Ligase</keyword>
<evidence type="ECO:0000256" key="1">
    <source>
        <dbReference type="ARBA" id="ARBA00004752"/>
    </source>
</evidence>
<dbReference type="GO" id="GO:0005524">
    <property type="term" value="F:ATP binding"/>
    <property type="evidence" value="ECO:0007669"/>
    <property type="project" value="UniProtKB-UniRule"/>
</dbReference>
<feature type="binding site" evidence="2">
    <location>
        <position position="208"/>
    </location>
    <ligand>
        <name>Zn(2+)</name>
        <dbReference type="ChEBI" id="CHEBI:29105"/>
    </ligand>
</feature>
<dbReference type="AlphaFoldDB" id="A0A9D9E6M3"/>
<proteinExistence type="inferred from homology"/>
<dbReference type="Proteomes" id="UP000823614">
    <property type="component" value="Unassembled WGS sequence"/>
</dbReference>
<dbReference type="Gene3D" id="3.40.1190.10">
    <property type="entry name" value="Mur-like, catalytic domain"/>
    <property type="match status" value="1"/>
</dbReference>
<dbReference type="PANTHER" id="PTHR23135:SF7">
    <property type="entry name" value="LIPID II ISOGLUTAMINYL SYNTHASE (GLUTAMINE-HYDROLYZING) SUBUNIT MURT"/>
    <property type="match status" value="1"/>
</dbReference>
<comment type="catalytic activity">
    <reaction evidence="2">
        <text>beta-D-GlcNAc-(1-&gt;4)-Mur2Ac(oyl-L-Ala-gamma-D-Glu-L-Lys-D-Ala-D-Ala)-di-trans,octa-cis-undecaprenyl diphosphate + L-glutamine + ATP + H2O = beta-D-GlcNAc-(1-&gt;4)-Mur2Ac(oyl-L-Ala-D-isoglutaminyl-L-Lys-D-Ala-D-Ala)-di-trans,octa-cis-undecaprenyl diphosphate + L-glutamate + ADP + phosphate + H(+)</text>
        <dbReference type="Rhea" id="RHEA:57928"/>
        <dbReference type="ChEBI" id="CHEBI:15377"/>
        <dbReference type="ChEBI" id="CHEBI:15378"/>
        <dbReference type="ChEBI" id="CHEBI:29985"/>
        <dbReference type="ChEBI" id="CHEBI:30616"/>
        <dbReference type="ChEBI" id="CHEBI:43474"/>
        <dbReference type="ChEBI" id="CHEBI:58359"/>
        <dbReference type="ChEBI" id="CHEBI:60033"/>
        <dbReference type="ChEBI" id="CHEBI:62233"/>
        <dbReference type="ChEBI" id="CHEBI:456216"/>
        <dbReference type="EC" id="6.3.5.13"/>
    </reaction>
</comment>
<comment type="catalytic activity">
    <reaction evidence="2">
        <text>beta-D-GlcNAc-(1-&gt;4)-Mur2Ac(oyl-L-Ala-gamma-D-Glu-L-Lys-D-Ala-D-Ala)-di-trans,octa-cis-undecaprenyl diphosphate + ATP = beta-D-GlcNAc-(1-&gt;4)-Mur2Ac(oyl-L-Ala-gamma-D-O-P-Glu-L-Lys-D-Ala-D-Ala)-di-trans,octa-cis-undecaprenyl diphosphate + ADP</text>
        <dbReference type="Rhea" id="RHEA:59488"/>
        <dbReference type="ChEBI" id="CHEBI:30616"/>
        <dbReference type="ChEBI" id="CHEBI:60033"/>
        <dbReference type="ChEBI" id="CHEBI:143132"/>
        <dbReference type="ChEBI" id="CHEBI:456216"/>
    </reaction>
</comment>
<dbReference type="GO" id="GO:0071555">
    <property type="term" value="P:cell wall organization"/>
    <property type="evidence" value="ECO:0007669"/>
    <property type="project" value="UniProtKB-KW"/>
</dbReference>
<comment type="caution">
    <text evidence="5">The sequence shown here is derived from an EMBL/GenBank/DDBJ whole genome shotgun (WGS) entry which is preliminary data.</text>
</comment>
<evidence type="ECO:0000259" key="3">
    <source>
        <dbReference type="Pfam" id="PF08245"/>
    </source>
</evidence>
<evidence type="ECO:0000256" key="2">
    <source>
        <dbReference type="HAMAP-Rule" id="MF_02214"/>
    </source>
</evidence>
<dbReference type="GO" id="GO:0016881">
    <property type="term" value="F:acid-amino acid ligase activity"/>
    <property type="evidence" value="ECO:0007669"/>
    <property type="project" value="InterPro"/>
</dbReference>
<dbReference type="InterPro" id="IPR013564">
    <property type="entry name" value="MurT_C"/>
</dbReference>
<comment type="subunit">
    <text evidence="2">Forms a heterodimer with GatD.</text>
</comment>
<evidence type="ECO:0000313" key="6">
    <source>
        <dbReference type="Proteomes" id="UP000823614"/>
    </source>
</evidence>